<dbReference type="GO" id="GO:0005783">
    <property type="term" value="C:endoplasmic reticulum"/>
    <property type="evidence" value="ECO:0007669"/>
    <property type="project" value="TreeGrafter"/>
</dbReference>
<evidence type="ECO:0000313" key="5">
    <source>
        <dbReference type="Proteomes" id="UP000051952"/>
    </source>
</evidence>
<dbReference type="AlphaFoldDB" id="A0A0S4JA54"/>
<dbReference type="Pfam" id="PF00085">
    <property type="entry name" value="Thioredoxin"/>
    <property type="match status" value="1"/>
</dbReference>
<feature type="domain" description="Thioredoxin" evidence="3">
    <location>
        <begin position="14"/>
        <end position="146"/>
    </location>
</feature>
<dbReference type="GO" id="GO:0003756">
    <property type="term" value="F:protein disulfide isomerase activity"/>
    <property type="evidence" value="ECO:0007669"/>
    <property type="project" value="TreeGrafter"/>
</dbReference>
<keyword evidence="5" id="KW-1185">Reference proteome</keyword>
<feature type="compositionally biased region" description="Basic and acidic residues" evidence="1">
    <location>
        <begin position="260"/>
        <end position="270"/>
    </location>
</feature>
<evidence type="ECO:0000256" key="2">
    <source>
        <dbReference type="SAM" id="SignalP"/>
    </source>
</evidence>
<proteinExistence type="predicted"/>
<reference evidence="5" key="1">
    <citation type="submission" date="2015-09" db="EMBL/GenBank/DDBJ databases">
        <authorList>
            <consortium name="Pathogen Informatics"/>
        </authorList>
    </citation>
    <scope>NUCLEOTIDE SEQUENCE [LARGE SCALE GENOMIC DNA]</scope>
    <source>
        <strain evidence="5">Lake Konstanz</strain>
    </source>
</reference>
<feature type="compositionally biased region" description="Basic residues" evidence="1">
    <location>
        <begin position="160"/>
        <end position="172"/>
    </location>
</feature>
<evidence type="ECO:0000313" key="4">
    <source>
        <dbReference type="EMBL" id="CUG86861.1"/>
    </source>
</evidence>
<evidence type="ECO:0000256" key="1">
    <source>
        <dbReference type="SAM" id="MobiDB-lite"/>
    </source>
</evidence>
<dbReference type="OrthoDB" id="2121326at2759"/>
<evidence type="ECO:0000259" key="3">
    <source>
        <dbReference type="PROSITE" id="PS51352"/>
    </source>
</evidence>
<dbReference type="InterPro" id="IPR036249">
    <property type="entry name" value="Thioredoxin-like_sf"/>
</dbReference>
<feature type="chain" id="PRO_5006622096" evidence="2">
    <location>
        <begin position="26"/>
        <end position="405"/>
    </location>
</feature>
<dbReference type="InterPro" id="IPR051063">
    <property type="entry name" value="PDI"/>
</dbReference>
<feature type="signal peptide" evidence="2">
    <location>
        <begin position="1"/>
        <end position="25"/>
    </location>
</feature>
<accession>A0A0S4JA54</accession>
<keyword evidence="4" id="KW-0413">Isomerase</keyword>
<protein>
    <submittedName>
        <fullName evidence="4">Protein disulfide isomerase, putative</fullName>
    </submittedName>
</protein>
<dbReference type="Proteomes" id="UP000051952">
    <property type="component" value="Unassembled WGS sequence"/>
</dbReference>
<dbReference type="GO" id="GO:0006457">
    <property type="term" value="P:protein folding"/>
    <property type="evidence" value="ECO:0007669"/>
    <property type="project" value="TreeGrafter"/>
</dbReference>
<dbReference type="PANTHER" id="PTHR45672">
    <property type="entry name" value="PROTEIN DISULFIDE-ISOMERASE C17H9.14C-RELATED"/>
    <property type="match status" value="1"/>
</dbReference>
<dbReference type="SUPFAM" id="SSF52833">
    <property type="entry name" value="Thioredoxin-like"/>
    <property type="match status" value="1"/>
</dbReference>
<keyword evidence="2" id="KW-0732">Signal</keyword>
<sequence length="405" mass="45627">MLRKIALNVVVTLLVTAVVVPPVVAQFADLYQGSFVEDVDPSNFNEKVIEHTGVVLLQFYTTWSPNCKKLAPKWVEAAEVLKSEGSSVRIAKFDADTHREFARRFKLEGYPTLASFGKYTKELPTYELSAEVSVDEIVDHAKQLDSVTQDEADEVMKEVRKTKKKGSAKQKKKSEIADDDSSSSSGTETKKSSKKKKSKSSKKDKKEHSRSSTPSPGKKRSHKQKKSPPSPTEEKEPHAHPSPKFDMPHPPPPPSQPDTFHSDVGADRGAERHHRRHRSPIIDPIKPHDILGAGAAAGAAGVPPLGGRHHIPHPPLHGGLDNKEWEERRKHIPPRSPDDDAKHEKLVQEHWERVRQRKEEREERRTRGESNEHDDMYFKHEQMSDGWSSTKNERPPARHGSSIEL</sequence>
<dbReference type="Gene3D" id="3.40.30.10">
    <property type="entry name" value="Glutaredoxin"/>
    <property type="match status" value="1"/>
</dbReference>
<feature type="compositionally biased region" description="Basic residues" evidence="1">
    <location>
        <begin position="192"/>
        <end position="203"/>
    </location>
</feature>
<dbReference type="CDD" id="cd02961">
    <property type="entry name" value="PDI_a_family"/>
    <property type="match status" value="1"/>
</dbReference>
<dbReference type="VEuPathDB" id="TriTrypDB:BSAL_07080"/>
<dbReference type="PANTHER" id="PTHR45672:SF11">
    <property type="entry name" value="PROTEIN DISULFIDE-ISOMERASE C17H9.14C"/>
    <property type="match status" value="1"/>
</dbReference>
<feature type="compositionally biased region" description="Basic and acidic residues" evidence="1">
    <location>
        <begin position="336"/>
        <end position="383"/>
    </location>
</feature>
<feature type="region of interest" description="Disordered" evidence="1">
    <location>
        <begin position="148"/>
        <end position="405"/>
    </location>
</feature>
<dbReference type="InterPro" id="IPR013766">
    <property type="entry name" value="Thioredoxin_domain"/>
</dbReference>
<organism evidence="4 5">
    <name type="scientific">Bodo saltans</name>
    <name type="common">Flagellated protozoan</name>
    <dbReference type="NCBI Taxonomy" id="75058"/>
    <lineage>
        <taxon>Eukaryota</taxon>
        <taxon>Discoba</taxon>
        <taxon>Euglenozoa</taxon>
        <taxon>Kinetoplastea</taxon>
        <taxon>Metakinetoplastina</taxon>
        <taxon>Eubodonida</taxon>
        <taxon>Bodonidae</taxon>
        <taxon>Bodo</taxon>
    </lineage>
</organism>
<name>A0A0S4JA54_BODSA</name>
<dbReference type="PROSITE" id="PS51352">
    <property type="entry name" value="THIOREDOXIN_2"/>
    <property type="match status" value="1"/>
</dbReference>
<feature type="compositionally biased region" description="Basic and acidic residues" evidence="1">
    <location>
        <begin position="320"/>
        <end position="329"/>
    </location>
</feature>
<feature type="compositionally biased region" description="Basic residues" evidence="1">
    <location>
        <begin position="217"/>
        <end position="226"/>
    </location>
</feature>
<feature type="compositionally biased region" description="Low complexity" evidence="1">
    <location>
        <begin position="291"/>
        <end position="306"/>
    </location>
</feature>
<dbReference type="EMBL" id="CYKH01001400">
    <property type="protein sequence ID" value="CUG86861.1"/>
    <property type="molecule type" value="Genomic_DNA"/>
</dbReference>
<gene>
    <name evidence="4" type="ORF">BSAL_07080</name>
</gene>